<name>A0ABW3HGC2_9SPHN</name>
<evidence type="ECO:0000313" key="3">
    <source>
        <dbReference type="Proteomes" id="UP001596977"/>
    </source>
</evidence>
<dbReference type="SUPFAM" id="SSF53474">
    <property type="entry name" value="alpha/beta-Hydrolases"/>
    <property type="match status" value="1"/>
</dbReference>
<proteinExistence type="predicted"/>
<organism evidence="2 3">
    <name type="scientific">Sphingomonas canadensis</name>
    <dbReference type="NCBI Taxonomy" id="1219257"/>
    <lineage>
        <taxon>Bacteria</taxon>
        <taxon>Pseudomonadati</taxon>
        <taxon>Pseudomonadota</taxon>
        <taxon>Alphaproteobacteria</taxon>
        <taxon>Sphingomonadales</taxon>
        <taxon>Sphingomonadaceae</taxon>
        <taxon>Sphingomonas</taxon>
    </lineage>
</organism>
<keyword evidence="3" id="KW-1185">Reference proteome</keyword>
<keyword evidence="2" id="KW-0378">Hydrolase</keyword>
<dbReference type="InterPro" id="IPR000073">
    <property type="entry name" value="AB_hydrolase_1"/>
</dbReference>
<dbReference type="GO" id="GO:0016787">
    <property type="term" value="F:hydrolase activity"/>
    <property type="evidence" value="ECO:0007669"/>
    <property type="project" value="UniProtKB-KW"/>
</dbReference>
<dbReference type="Pfam" id="PF12697">
    <property type="entry name" value="Abhydrolase_6"/>
    <property type="match status" value="1"/>
</dbReference>
<evidence type="ECO:0000313" key="2">
    <source>
        <dbReference type="EMBL" id="MFD0948577.1"/>
    </source>
</evidence>
<dbReference type="RefSeq" id="WP_264946445.1">
    <property type="nucleotide sequence ID" value="NZ_JAPDRA010000014.1"/>
</dbReference>
<dbReference type="Proteomes" id="UP001596977">
    <property type="component" value="Unassembled WGS sequence"/>
</dbReference>
<feature type="domain" description="AB hydrolase-1" evidence="1">
    <location>
        <begin position="5"/>
        <end position="247"/>
    </location>
</feature>
<dbReference type="Gene3D" id="3.40.50.1820">
    <property type="entry name" value="alpha/beta hydrolase"/>
    <property type="match status" value="1"/>
</dbReference>
<comment type="caution">
    <text evidence="2">The sequence shown here is derived from an EMBL/GenBank/DDBJ whole genome shotgun (WGS) entry which is preliminary data.</text>
</comment>
<sequence>MPRTIVLVHGAWVTPASWQPFRQRIEAAGHVVHTPSWPLIEGLDARTINAAVPAGFGALALGEIVDHLAAFIAALPEQPVLIGHSVGGLLIQLLLDRGLGSAGVALNPVPIGGIVPGPAALRAIAPIVLRREGWRRPYAFGRRRFGALYATGAPEALVDAAYAGYVIPAPGRIFHQVAAWQGNRIDPARRRQPLLITGSDRDRLVSPYLSRAAYRIQRRSPAPTDFVLLPGRSHLLIAEPGWEAVADLALAWIDEALARHVRPVPAAPVPPAWVPVLAG</sequence>
<dbReference type="InterPro" id="IPR029058">
    <property type="entry name" value="AB_hydrolase_fold"/>
</dbReference>
<accession>A0ABW3HGC2</accession>
<reference evidence="3" key="1">
    <citation type="journal article" date="2019" name="Int. J. Syst. Evol. Microbiol.">
        <title>The Global Catalogue of Microorganisms (GCM) 10K type strain sequencing project: providing services to taxonomists for standard genome sequencing and annotation.</title>
        <authorList>
            <consortium name="The Broad Institute Genomics Platform"/>
            <consortium name="The Broad Institute Genome Sequencing Center for Infectious Disease"/>
            <person name="Wu L."/>
            <person name="Ma J."/>
        </authorList>
    </citation>
    <scope>NUCLEOTIDE SEQUENCE [LARGE SCALE GENOMIC DNA]</scope>
    <source>
        <strain evidence="3">CCUG 62982</strain>
    </source>
</reference>
<protein>
    <submittedName>
        <fullName evidence="2">Alpha/beta hydrolase</fullName>
    </submittedName>
</protein>
<dbReference type="EMBL" id="JBHTJG010000014">
    <property type="protein sequence ID" value="MFD0948577.1"/>
    <property type="molecule type" value="Genomic_DNA"/>
</dbReference>
<evidence type="ECO:0000259" key="1">
    <source>
        <dbReference type="Pfam" id="PF12697"/>
    </source>
</evidence>
<gene>
    <name evidence="2" type="ORF">ACFQ1E_19720</name>
</gene>